<comment type="caution">
    <text evidence="2">The sequence shown here is derived from an EMBL/GenBank/DDBJ whole genome shotgun (WGS) entry which is preliminary data.</text>
</comment>
<evidence type="ECO:0000313" key="2">
    <source>
        <dbReference type="EMBL" id="KAF3512783.1"/>
    </source>
</evidence>
<protein>
    <recommendedName>
        <fullName evidence="4">GTD-binding domain-containing protein</fullName>
    </recommendedName>
</protein>
<feature type="region of interest" description="Disordered" evidence="1">
    <location>
        <begin position="118"/>
        <end position="155"/>
    </location>
</feature>
<proteinExistence type="predicted"/>
<dbReference type="AlphaFoldDB" id="A0A8S9PJ03"/>
<feature type="region of interest" description="Disordered" evidence="1">
    <location>
        <begin position="83"/>
        <end position="105"/>
    </location>
</feature>
<reference evidence="2" key="1">
    <citation type="submission" date="2019-12" db="EMBL/GenBank/DDBJ databases">
        <title>Genome sequencing and annotation of Brassica cretica.</title>
        <authorList>
            <person name="Studholme D.J."/>
            <person name="Sarris P."/>
        </authorList>
    </citation>
    <scope>NUCLEOTIDE SEQUENCE</scope>
    <source>
        <strain evidence="2">PFS-109/04</strain>
        <tissue evidence="2">Leaf</tissue>
    </source>
</reference>
<evidence type="ECO:0000313" key="3">
    <source>
        <dbReference type="Proteomes" id="UP000712600"/>
    </source>
</evidence>
<name>A0A8S9PJ03_BRACR</name>
<dbReference type="EMBL" id="QGKX02001521">
    <property type="protein sequence ID" value="KAF3512783.1"/>
    <property type="molecule type" value="Genomic_DNA"/>
</dbReference>
<accession>A0A8S9PJ03</accession>
<sequence length="155" mass="18218">MIDCESEVTDLKEKIRLLETLVARRKEDILRSDEEEEDYETQVEDLKLAIKATSYKYEKMLEDARHEIDVLLIYMCGGANQEALAKKDTEGKDRGELSESEKDYDLLPNVVEFSEERMVVGHRRRSAEEKKEAFHKRRPEQEDPKEEVEDANMIH</sequence>
<evidence type="ECO:0008006" key="4">
    <source>
        <dbReference type="Google" id="ProtNLM"/>
    </source>
</evidence>
<evidence type="ECO:0000256" key="1">
    <source>
        <dbReference type="SAM" id="MobiDB-lite"/>
    </source>
</evidence>
<organism evidence="2 3">
    <name type="scientific">Brassica cretica</name>
    <name type="common">Mustard</name>
    <dbReference type="NCBI Taxonomy" id="69181"/>
    <lineage>
        <taxon>Eukaryota</taxon>
        <taxon>Viridiplantae</taxon>
        <taxon>Streptophyta</taxon>
        <taxon>Embryophyta</taxon>
        <taxon>Tracheophyta</taxon>
        <taxon>Spermatophyta</taxon>
        <taxon>Magnoliopsida</taxon>
        <taxon>eudicotyledons</taxon>
        <taxon>Gunneridae</taxon>
        <taxon>Pentapetalae</taxon>
        <taxon>rosids</taxon>
        <taxon>malvids</taxon>
        <taxon>Brassicales</taxon>
        <taxon>Brassicaceae</taxon>
        <taxon>Brassiceae</taxon>
        <taxon>Brassica</taxon>
    </lineage>
</organism>
<dbReference type="Proteomes" id="UP000712600">
    <property type="component" value="Unassembled WGS sequence"/>
</dbReference>
<feature type="compositionally biased region" description="Basic and acidic residues" evidence="1">
    <location>
        <begin position="84"/>
        <end position="105"/>
    </location>
</feature>
<gene>
    <name evidence="2" type="ORF">F2Q69_00000640</name>
</gene>
<feature type="compositionally biased region" description="Acidic residues" evidence="1">
    <location>
        <begin position="143"/>
        <end position="155"/>
    </location>
</feature>